<organism evidence="1 2">
    <name type="scientific">Nephila pilipes</name>
    <name type="common">Giant wood spider</name>
    <name type="synonym">Nephila maculata</name>
    <dbReference type="NCBI Taxonomy" id="299642"/>
    <lineage>
        <taxon>Eukaryota</taxon>
        <taxon>Metazoa</taxon>
        <taxon>Ecdysozoa</taxon>
        <taxon>Arthropoda</taxon>
        <taxon>Chelicerata</taxon>
        <taxon>Arachnida</taxon>
        <taxon>Araneae</taxon>
        <taxon>Araneomorphae</taxon>
        <taxon>Entelegynae</taxon>
        <taxon>Araneoidea</taxon>
        <taxon>Nephilidae</taxon>
        <taxon>Nephila</taxon>
    </lineage>
</organism>
<reference evidence="1" key="1">
    <citation type="submission" date="2020-08" db="EMBL/GenBank/DDBJ databases">
        <title>Multicomponent nature underlies the extraordinary mechanical properties of spider dragline silk.</title>
        <authorList>
            <person name="Kono N."/>
            <person name="Nakamura H."/>
            <person name="Mori M."/>
            <person name="Yoshida Y."/>
            <person name="Ohtoshi R."/>
            <person name="Malay A.D."/>
            <person name="Moran D.A.P."/>
            <person name="Tomita M."/>
            <person name="Numata K."/>
            <person name="Arakawa K."/>
        </authorList>
    </citation>
    <scope>NUCLEOTIDE SEQUENCE</scope>
</reference>
<sequence>MNSFRSTFRRHNGSKSIFFGSSPDIFPPPKKGKVVKCALFVFNVTFFFISRSSSSSIIPPIDFIESTTTHAAADHVMPLQVSGSSRNAISWHWCLTEILELVINDKDQQSRKKKKCLQKNLSP</sequence>
<evidence type="ECO:0000313" key="2">
    <source>
        <dbReference type="Proteomes" id="UP000887013"/>
    </source>
</evidence>
<dbReference type="AlphaFoldDB" id="A0A8X6NFZ6"/>
<comment type="caution">
    <text evidence="1">The sequence shown here is derived from an EMBL/GenBank/DDBJ whole genome shotgun (WGS) entry which is preliminary data.</text>
</comment>
<dbReference type="EMBL" id="BMAW01104176">
    <property type="protein sequence ID" value="GFT12957.1"/>
    <property type="molecule type" value="Genomic_DNA"/>
</dbReference>
<gene>
    <name evidence="1" type="ORF">NPIL_519511</name>
</gene>
<evidence type="ECO:0000313" key="1">
    <source>
        <dbReference type="EMBL" id="GFT12957.1"/>
    </source>
</evidence>
<dbReference type="Proteomes" id="UP000887013">
    <property type="component" value="Unassembled WGS sequence"/>
</dbReference>
<keyword evidence="2" id="KW-1185">Reference proteome</keyword>
<protein>
    <submittedName>
        <fullName evidence="1">Uncharacterized protein</fullName>
    </submittedName>
</protein>
<accession>A0A8X6NFZ6</accession>
<name>A0A8X6NFZ6_NEPPI</name>
<proteinExistence type="predicted"/>